<keyword evidence="7" id="KW-0221">Differentiation</keyword>
<evidence type="ECO:0000256" key="13">
    <source>
        <dbReference type="ARBA" id="ARBA00023180"/>
    </source>
</evidence>
<evidence type="ECO:0000313" key="20">
    <source>
        <dbReference type="EMBL" id="KAL3083539.1"/>
    </source>
</evidence>
<feature type="domain" description="EGF-like" evidence="19">
    <location>
        <begin position="1784"/>
        <end position="1843"/>
    </location>
</feature>
<evidence type="ECO:0000256" key="3">
    <source>
        <dbReference type="ARBA" id="ARBA00022536"/>
    </source>
</evidence>
<dbReference type="SUPFAM" id="SSF57196">
    <property type="entry name" value="EGF/Laminin"/>
    <property type="match status" value="10"/>
</dbReference>
<dbReference type="Pfam" id="PF00008">
    <property type="entry name" value="EGF"/>
    <property type="match status" value="9"/>
</dbReference>
<evidence type="ECO:0000256" key="16">
    <source>
        <dbReference type="SAM" id="Phobius"/>
    </source>
</evidence>
<dbReference type="PANTHER" id="PTHR12916">
    <property type="entry name" value="CYTOCHROME C OXIDASE POLYPEPTIDE VIC-2"/>
    <property type="match status" value="1"/>
</dbReference>
<dbReference type="PROSITE" id="PS01186">
    <property type="entry name" value="EGF_2"/>
    <property type="match status" value="13"/>
</dbReference>
<dbReference type="InterPro" id="IPR013320">
    <property type="entry name" value="ConA-like_dom_sf"/>
</dbReference>
<feature type="domain" description="EGF-like" evidence="19">
    <location>
        <begin position="1889"/>
        <end position="1933"/>
    </location>
</feature>
<dbReference type="GO" id="GO:0048666">
    <property type="term" value="P:neuron development"/>
    <property type="evidence" value="ECO:0007669"/>
    <property type="project" value="UniProtKB-ARBA"/>
</dbReference>
<organism evidence="20 21">
    <name type="scientific">Heterodera trifolii</name>
    <dbReference type="NCBI Taxonomy" id="157864"/>
    <lineage>
        <taxon>Eukaryota</taxon>
        <taxon>Metazoa</taxon>
        <taxon>Ecdysozoa</taxon>
        <taxon>Nematoda</taxon>
        <taxon>Chromadorea</taxon>
        <taxon>Rhabditida</taxon>
        <taxon>Tylenchina</taxon>
        <taxon>Tylenchomorpha</taxon>
        <taxon>Tylenchoidea</taxon>
        <taxon>Heteroderidae</taxon>
        <taxon>Heteroderinae</taxon>
        <taxon>Heterodera</taxon>
    </lineage>
</organism>
<feature type="domain" description="EGF-like" evidence="19">
    <location>
        <begin position="1742"/>
        <end position="1782"/>
    </location>
</feature>
<feature type="domain" description="EGF-like" evidence="19">
    <location>
        <begin position="741"/>
        <end position="785"/>
    </location>
</feature>
<feature type="domain" description="EGF-like" evidence="19">
    <location>
        <begin position="353"/>
        <end position="388"/>
    </location>
</feature>
<dbReference type="GO" id="GO:0042063">
    <property type="term" value="P:gliogenesis"/>
    <property type="evidence" value="ECO:0007669"/>
    <property type="project" value="UniProtKB-ARBA"/>
</dbReference>
<evidence type="ECO:0000256" key="1">
    <source>
        <dbReference type="ARBA" id="ARBA00004479"/>
    </source>
</evidence>
<keyword evidence="3 14" id="KW-0245">EGF-like domain</keyword>
<keyword evidence="5 17" id="KW-0732">Signal</keyword>
<dbReference type="InterPro" id="IPR013032">
    <property type="entry name" value="EGF-like_CS"/>
</dbReference>
<dbReference type="SMART" id="SM00179">
    <property type="entry name" value="EGF_CA"/>
    <property type="match status" value="16"/>
</dbReference>
<evidence type="ECO:0000259" key="19">
    <source>
        <dbReference type="PROSITE" id="PS50026"/>
    </source>
</evidence>
<keyword evidence="21" id="KW-1185">Reference proteome</keyword>
<comment type="caution">
    <text evidence="14">Lacks conserved residue(s) required for the propagation of feature annotation.</text>
</comment>
<evidence type="ECO:0000256" key="8">
    <source>
        <dbReference type="ARBA" id="ARBA00022843"/>
    </source>
</evidence>
<reference evidence="20 21" key="1">
    <citation type="submission" date="2024-10" db="EMBL/GenBank/DDBJ databases">
        <authorList>
            <person name="Kim D."/>
        </authorList>
    </citation>
    <scope>NUCLEOTIDE SEQUENCE [LARGE SCALE GENOMIC DNA]</scope>
    <source>
        <strain evidence="20">BH-2024</strain>
    </source>
</reference>
<sequence length="2170" mass="233678">MTSKLLKKQQKNGCAVSLLLFLNLLALPLLSIGDQQINSSEKCRSNVCFNDGQCFVSRGGGRETKFFCECRSGFAGLLCELQCEMKCLNGGKCQKTTDKGEFCECPKGFHGPLCGEKLVENVVAEVDDCRQSSRGCPFAHVCLQDPESGEFHCERNLCLRWGQSPCANNATCRPIKNDFVCECKAGFDGRHCADDIDECQEANVGRSAETVDASSSHAFGGDDAGGGRELSLLRGPCQNGGKCVNFPGTFECQCPPGFEGPICQHHIGTCATSPCGRHGKCKDIDNRGNYRCHCHANFTGTHCETECQPPRIVAPPNASSGTVGAECVCPAGKTGEHCELDLMAAAAPCAGEDGTDTNGQCQNGGQCVPAGTKAFCICPTGFSGPKCEHRDLSTATTTAATESEDEATTKRSTSAATDQKHSADEEDQQCRVKGKKCLNGGQCVQHHHENGNKISASQSCKCGKNFTGIWCGEQKTVKNKTVPTKASSSSSSITNHCTPNPCLNEGKCVAKENGPFCECPTGLFTGTRCQLKCHCLSDEMCAESVVQRGLVECYRNNNNNGNNNNTNQTQPQKITPILPLPFLASTVMPTTDETATVAEQHTVDGLTLAVEKPTVDGGGSMNSTPAEEKQHTVAVENHTVYGEPTHTVVDGSSSHQQKADQEDEDEADHHQQQGEKEDYAIDDDDEDGGFGTLIGLANSETKVSAVSNCSECANGAKCVRVGQRIRCLCGADFAGTLCNIKKPLCAALKCHRPGELCQPVRAQPGGKKDMARCECPPGMGGKRCSRPNTMALTNGSVVLLQSAVHRNKSYLLSLGIRTTLPTAHLASGENALGQNEYTMLLKDGTVHVQIGANSTDHQGGGTEVPIRVNDDDWYQLRLWSTRTRGTAIELWHPETGYLLAHHLLSSEHKISQVLTTRIGQQRSGDNTAPFVGCMRAVALNGAEPVSADDHQARAINVQSGCHRQQQCVPSSSLALSRDILSAQQQPCANGGVCVDLWDRFMCHCPRPFLPPRCAEQPPEATFGHGDQPSNCVYALSAEDKHVVAEKTQISFLLRTADHRHGPPSYPAPPGTMPLFYITETFGAGTGVEPDTNTFIAAQLRNGVPQVNARLGGKQIYSIDAQERVDDGKVHLLEVNREGNLIKLKVDDRKWHSVRIARSFEHPLLADQLIVGTTDVGTTPNFAIGAFGGATVNASSDQRQYLKGTLQDFRVNERLVPFFQHFDDEEQSAHQFGHKLSDQNLLQGTVSDDVCGAMAAQKPCGQHGTCVNIFNNFECRCAVGWMGLLCEQRDFCGNSLMNDNGTAAKTTAALCPEGSECQNLDGAFVCASTASLFASSSLRYTIHQFKQNVKIANFTFEIRTRTFNGHLIKLQCSNHSLIVHLKNGALQLSNGIASSNIASASSSSVGHNNSSQNVTDGQWHKLVIRQNAKGGGGDAIALSVDGTSLHLSKVISFSLAHFGMDKLARISVGRVPEQDGFKGCLRNVRAGHLPPLIFHALQKVPRMADAMAQARLTHFELQHQENVVPSGCQSSNVCAKNPCLNGGTCEDLWNAMRCQCAPGFEGENCEVNRDECDAQDGHAICAPNGKCVDLPNGFRCACATGFSGPKCTHGEELCRAGTCKNGAKCQTLNGTAVCECGPKLIGAWCQLEAGTKCSEEPCQNGGRCFQSEHGQISCRCKPGFTGPLCELRVDPCRDQPCANGGMCMPNLLSTPATTPHAAPRSASPLLFTCDCTREFEGALCERLIDTCSRLDGRAACTGHGKCENVWGGHRCLCDNGWRGRDCSIRVDACAEESPCVNGGTCVALQHQNGTTTAASGGDATALNAAVGAAFRCQCPPFYLGDRCELAGACADSPCRNGGECIQLADDGNSNNNKYTCRCKRNFRGTRCEQRVDVCSEQEPCQNGGTCVPLQSAANDGDDDFRCTCIPGFTGKKCEVDIDECAAKPCWHGGHCTDRVNSFECYCNSTGYTGLRCEKDIDECAGDNRQDLNNICLNGGRCTNLDGDYQCECKTGYIGKRCHMANPCEPNPLTNRTRHNCAHGRCVRPRVGQASSGEEFVQHECECMEGFTGELCMHLVEPQHQLSLSNFVGAGVVLIVLCVCLVALLYFFVICARRKRANEGTYSPSNQELAAQARLFSPNRQFQRQPLHRNQLSAVATTNGNGFVHKTRRKKF</sequence>
<dbReference type="FunFam" id="2.10.25.10:FF:000031">
    <property type="entry name" value="neurogenic locus notch homolog protein 3"/>
    <property type="match status" value="1"/>
</dbReference>
<feature type="transmembrane region" description="Helical" evidence="16">
    <location>
        <begin position="2085"/>
        <end position="2107"/>
    </location>
</feature>
<dbReference type="Pfam" id="PF12661">
    <property type="entry name" value="hEGF"/>
    <property type="match status" value="2"/>
</dbReference>
<keyword evidence="4 16" id="KW-0812">Transmembrane</keyword>
<evidence type="ECO:0000256" key="5">
    <source>
        <dbReference type="ARBA" id="ARBA00022729"/>
    </source>
</evidence>
<keyword evidence="13" id="KW-0325">Glycoprotein</keyword>
<keyword evidence="11 16" id="KW-0472">Membrane</keyword>
<feature type="disulfide bond" evidence="14">
    <location>
        <begin position="2007"/>
        <end position="2016"/>
    </location>
</feature>
<dbReference type="PROSITE" id="PS50026">
    <property type="entry name" value="EGF_3"/>
    <property type="match status" value="23"/>
</dbReference>
<feature type="disulfide bond" evidence="14">
    <location>
        <begin position="1877"/>
        <end position="1886"/>
    </location>
</feature>
<feature type="domain" description="EGF-like" evidence="19">
    <location>
        <begin position="1974"/>
        <end position="2017"/>
    </location>
</feature>
<dbReference type="PROSITE" id="PS00022">
    <property type="entry name" value="EGF_1"/>
    <property type="match status" value="21"/>
</dbReference>
<keyword evidence="9" id="KW-0914">Notch signaling pathway</keyword>
<feature type="disulfide bond" evidence="14">
    <location>
        <begin position="462"/>
        <end position="471"/>
    </location>
</feature>
<dbReference type="Gene3D" id="2.10.25.10">
    <property type="entry name" value="Laminin"/>
    <property type="match status" value="19"/>
</dbReference>
<evidence type="ECO:0000256" key="7">
    <source>
        <dbReference type="ARBA" id="ARBA00022782"/>
    </source>
</evidence>
<keyword evidence="2" id="KW-0217">Developmental protein</keyword>
<feature type="domain" description="EGF-like" evidence="19">
    <location>
        <begin position="426"/>
        <end position="472"/>
    </location>
</feature>
<feature type="domain" description="EGF-like" evidence="19">
    <location>
        <begin position="39"/>
        <end position="80"/>
    </location>
</feature>
<feature type="region of interest" description="Disordered" evidence="15">
    <location>
        <begin position="612"/>
        <end position="631"/>
    </location>
</feature>
<protein>
    <submittedName>
        <fullName evidence="20">Uncharacterized protein</fullName>
    </submittedName>
</protein>
<feature type="disulfide bond" evidence="14">
    <location>
        <begin position="1675"/>
        <end position="1684"/>
    </location>
</feature>
<feature type="region of interest" description="Disordered" evidence="15">
    <location>
        <begin position="397"/>
        <end position="427"/>
    </location>
</feature>
<feature type="domain" description="Laminin G" evidence="18">
    <location>
        <begin position="1328"/>
        <end position="1527"/>
    </location>
</feature>
<dbReference type="FunFam" id="2.10.25.10:FF:000472">
    <property type="entry name" value="Uncharacterized protein, isoform A"/>
    <property type="match status" value="1"/>
</dbReference>
<feature type="domain" description="EGF-like" evidence="19">
    <location>
        <begin position="1648"/>
        <end position="1685"/>
    </location>
</feature>
<dbReference type="Proteomes" id="UP001620626">
    <property type="component" value="Unassembled WGS sequence"/>
</dbReference>
<dbReference type="PANTHER" id="PTHR12916:SF4">
    <property type="entry name" value="UNINFLATABLE, ISOFORM C"/>
    <property type="match status" value="1"/>
</dbReference>
<feature type="disulfide bond" evidence="14">
    <location>
        <begin position="1597"/>
        <end position="1606"/>
    </location>
</feature>
<feature type="disulfide bond" evidence="14">
    <location>
        <begin position="378"/>
        <end position="387"/>
    </location>
</feature>
<dbReference type="InterPro" id="IPR018097">
    <property type="entry name" value="EGF_Ca-bd_CS"/>
</dbReference>
<feature type="disulfide bond" evidence="14">
    <location>
        <begin position="1555"/>
        <end position="1564"/>
    </location>
</feature>
<feature type="disulfide bond" evidence="14">
    <location>
        <begin position="1772"/>
        <end position="1781"/>
    </location>
</feature>
<evidence type="ECO:0000256" key="14">
    <source>
        <dbReference type="PROSITE-ProRule" id="PRU00076"/>
    </source>
</evidence>
<feature type="disulfide bond" evidence="14">
    <location>
        <begin position="70"/>
        <end position="79"/>
    </location>
</feature>
<evidence type="ECO:0000256" key="4">
    <source>
        <dbReference type="ARBA" id="ARBA00022692"/>
    </source>
</evidence>
<dbReference type="InterPro" id="IPR000742">
    <property type="entry name" value="EGF"/>
</dbReference>
<evidence type="ECO:0000256" key="12">
    <source>
        <dbReference type="ARBA" id="ARBA00023157"/>
    </source>
</evidence>
<feature type="disulfide bond" evidence="14">
    <location>
        <begin position="294"/>
        <end position="303"/>
    </location>
</feature>
<feature type="disulfide bond" evidence="14">
    <location>
        <begin position="275"/>
        <end position="292"/>
    </location>
</feature>
<comment type="subcellular location">
    <subcellularLocation>
        <location evidence="1">Membrane</location>
        <topology evidence="1">Single-pass type I membrane protein</topology>
    </subcellularLocation>
</comment>
<feature type="disulfide bond" evidence="14">
    <location>
        <begin position="254"/>
        <end position="263"/>
    </location>
</feature>
<feature type="domain" description="EGF-like" evidence="19">
    <location>
        <begin position="154"/>
        <end position="193"/>
    </location>
</feature>
<feature type="disulfide bond" evidence="14">
    <location>
        <begin position="1635"/>
        <end position="1644"/>
    </location>
</feature>
<keyword evidence="6" id="KW-0677">Repeat</keyword>
<keyword evidence="8" id="KW-0832">Ubl conjugation</keyword>
<feature type="region of interest" description="Disordered" evidence="15">
    <location>
        <begin position="644"/>
        <end position="690"/>
    </location>
</feature>
<accession>A0ABD2IU93</accession>
<evidence type="ECO:0000256" key="17">
    <source>
        <dbReference type="SAM" id="SignalP"/>
    </source>
</evidence>
<dbReference type="SMART" id="SM00181">
    <property type="entry name" value="EGF"/>
    <property type="match status" value="25"/>
</dbReference>
<feature type="disulfide bond" evidence="14">
    <location>
        <begin position="83"/>
        <end position="93"/>
    </location>
</feature>
<feature type="domain" description="EGF-like" evidence="19">
    <location>
        <begin position="81"/>
        <end position="115"/>
    </location>
</feature>
<feature type="signal peptide" evidence="17">
    <location>
        <begin position="1"/>
        <end position="33"/>
    </location>
</feature>
<keyword evidence="12 14" id="KW-1015">Disulfide bond</keyword>
<evidence type="ECO:0000313" key="21">
    <source>
        <dbReference type="Proteomes" id="UP001620626"/>
    </source>
</evidence>
<feature type="domain" description="EGF-like" evidence="19">
    <location>
        <begin position="1687"/>
        <end position="1740"/>
    </location>
</feature>
<evidence type="ECO:0000256" key="9">
    <source>
        <dbReference type="ARBA" id="ARBA00022976"/>
    </source>
</evidence>
<dbReference type="EMBL" id="JBICBT010001100">
    <property type="protein sequence ID" value="KAL3083539.1"/>
    <property type="molecule type" value="Genomic_DNA"/>
</dbReference>
<dbReference type="GO" id="GO:0007219">
    <property type="term" value="P:Notch signaling pathway"/>
    <property type="evidence" value="ECO:0007669"/>
    <property type="project" value="UniProtKB-KW"/>
</dbReference>
<feature type="compositionally biased region" description="Basic and acidic residues" evidence="15">
    <location>
        <begin position="667"/>
        <end position="679"/>
    </location>
</feature>
<dbReference type="InterPro" id="IPR001791">
    <property type="entry name" value="Laminin_G"/>
</dbReference>
<feature type="domain" description="EGF-like" evidence="19">
    <location>
        <begin position="1935"/>
        <end position="1972"/>
    </location>
</feature>
<feature type="domain" description="EGF-like" evidence="19">
    <location>
        <begin position="1529"/>
        <end position="1565"/>
    </location>
</feature>
<feature type="chain" id="PRO_5044877922" evidence="17">
    <location>
        <begin position="34"/>
        <end position="2170"/>
    </location>
</feature>
<proteinExistence type="predicted"/>
<dbReference type="CDD" id="cd00054">
    <property type="entry name" value="EGF_CA"/>
    <property type="match status" value="12"/>
</dbReference>
<feature type="disulfide bond" evidence="14">
    <location>
        <begin position="1004"/>
        <end position="1013"/>
    </location>
</feature>
<evidence type="ECO:0000256" key="2">
    <source>
        <dbReference type="ARBA" id="ARBA00022473"/>
    </source>
</evidence>
<name>A0ABD2IU93_9BILA</name>
<dbReference type="FunFam" id="2.10.25.10:FF:000230">
    <property type="entry name" value="Delta-like protein"/>
    <property type="match status" value="1"/>
</dbReference>
<keyword evidence="10 16" id="KW-1133">Transmembrane helix</keyword>
<feature type="disulfide bond" evidence="14">
    <location>
        <begin position="105"/>
        <end position="114"/>
    </location>
</feature>
<feature type="disulfide bond" evidence="14">
    <location>
        <begin position="1730"/>
        <end position="1739"/>
    </location>
</feature>
<dbReference type="CDD" id="cd00110">
    <property type="entry name" value="LamG"/>
    <property type="match status" value="2"/>
</dbReference>
<dbReference type="PROSITE" id="PS01187">
    <property type="entry name" value="EGF_CA"/>
    <property type="match status" value="2"/>
</dbReference>
<feature type="domain" description="EGF-like" evidence="19">
    <location>
        <begin position="226"/>
        <end position="264"/>
    </location>
</feature>
<feature type="disulfide bond" evidence="14">
    <location>
        <begin position="1276"/>
        <end position="1285"/>
    </location>
</feature>
<feature type="domain" description="EGF-like" evidence="19">
    <location>
        <begin position="1609"/>
        <end position="1645"/>
    </location>
</feature>
<dbReference type="SUPFAM" id="SSF57184">
    <property type="entry name" value="Growth factor receptor domain"/>
    <property type="match status" value="2"/>
</dbReference>
<feature type="domain" description="EGF-like" evidence="19">
    <location>
        <begin position="1246"/>
        <end position="1286"/>
    </location>
</feature>
<feature type="domain" description="EGF-like" evidence="19">
    <location>
        <begin position="266"/>
        <end position="304"/>
    </location>
</feature>
<feature type="disulfide bond" evidence="14">
    <location>
        <begin position="1833"/>
        <end position="1842"/>
    </location>
</feature>
<feature type="domain" description="EGF-like" evidence="19">
    <location>
        <begin position="978"/>
        <end position="1014"/>
    </location>
</feature>
<dbReference type="GO" id="GO:0005886">
    <property type="term" value="C:plasma membrane"/>
    <property type="evidence" value="ECO:0007669"/>
    <property type="project" value="UniProtKB-ARBA"/>
</dbReference>
<evidence type="ECO:0000256" key="11">
    <source>
        <dbReference type="ARBA" id="ARBA00023136"/>
    </source>
</evidence>
<dbReference type="PROSITE" id="PS50025">
    <property type="entry name" value="LAM_G_DOMAIN"/>
    <property type="match status" value="3"/>
</dbReference>
<dbReference type="Pfam" id="PF02210">
    <property type="entry name" value="Laminin_G_2"/>
    <property type="match status" value="2"/>
</dbReference>
<feature type="domain" description="EGF-like" evidence="19">
    <location>
        <begin position="1567"/>
        <end position="1607"/>
    </location>
</feature>
<dbReference type="InterPro" id="IPR000152">
    <property type="entry name" value="EGF-type_Asp/Asn_hydroxyl_site"/>
</dbReference>
<evidence type="ECO:0000256" key="6">
    <source>
        <dbReference type="ARBA" id="ARBA00022737"/>
    </source>
</evidence>
<comment type="caution">
    <text evidence="20">The sequence shown here is derived from an EMBL/GenBank/DDBJ whole genome shotgun (WGS) entry which is preliminary data.</text>
</comment>
<dbReference type="SMART" id="SM00282">
    <property type="entry name" value="LamG"/>
    <property type="match status" value="2"/>
</dbReference>
<feature type="disulfide bond" evidence="14">
    <location>
        <begin position="729"/>
        <end position="738"/>
    </location>
</feature>
<feature type="disulfide bond" evidence="14">
    <location>
        <begin position="183"/>
        <end position="192"/>
    </location>
</feature>
<evidence type="ECO:0000259" key="18">
    <source>
        <dbReference type="PROSITE" id="PS50025"/>
    </source>
</evidence>
<dbReference type="PRINTS" id="PR01983">
    <property type="entry name" value="NOTCH"/>
</dbReference>
<evidence type="ECO:0000256" key="10">
    <source>
        <dbReference type="ARBA" id="ARBA00022989"/>
    </source>
</evidence>
<dbReference type="InterPro" id="IPR001881">
    <property type="entry name" value="EGF-like_Ca-bd_dom"/>
</dbReference>
<dbReference type="GO" id="GO:0000902">
    <property type="term" value="P:cell morphogenesis"/>
    <property type="evidence" value="ECO:0007669"/>
    <property type="project" value="UniProtKB-ARBA"/>
</dbReference>
<dbReference type="FunFam" id="2.10.25.10:FF:000368">
    <property type="entry name" value="Delta-like 3 (Drosophila), isoform CRA_b"/>
    <property type="match status" value="1"/>
</dbReference>
<dbReference type="Gene3D" id="2.60.120.200">
    <property type="match status" value="3"/>
</dbReference>
<feature type="domain" description="EGF-like" evidence="19">
    <location>
        <begin position="1844"/>
        <end position="1887"/>
    </location>
</feature>
<feature type="disulfide bond" evidence="14">
    <location>
        <begin position="1923"/>
        <end position="1932"/>
    </location>
</feature>
<gene>
    <name evidence="20" type="ORF">niasHT_037703</name>
</gene>
<dbReference type="PROSITE" id="PS00010">
    <property type="entry name" value="ASX_HYDROXYL"/>
    <property type="match status" value="6"/>
</dbReference>
<evidence type="ECO:0000256" key="15">
    <source>
        <dbReference type="SAM" id="MobiDB-lite"/>
    </source>
</evidence>
<feature type="domain" description="Laminin G" evidence="18">
    <location>
        <begin position="1020"/>
        <end position="1250"/>
    </location>
</feature>
<feature type="domain" description="Laminin G" evidence="18">
    <location>
        <begin position="787"/>
        <end position="961"/>
    </location>
</feature>
<dbReference type="InterPro" id="IPR009030">
    <property type="entry name" value="Growth_fac_rcpt_cys_sf"/>
</dbReference>
<dbReference type="SUPFAM" id="SSF49899">
    <property type="entry name" value="Concanavalin A-like lectins/glucanases"/>
    <property type="match status" value="3"/>
</dbReference>
<feature type="domain" description="EGF-like" evidence="19">
    <location>
        <begin position="493"/>
        <end position="530"/>
    </location>
</feature>
<feature type="disulfide bond" evidence="14">
    <location>
        <begin position="775"/>
        <end position="784"/>
    </location>
</feature>
<feature type="domain" description="EGF-like" evidence="19">
    <location>
        <begin position="705"/>
        <end position="739"/>
    </location>
</feature>